<evidence type="ECO:0000313" key="3">
    <source>
        <dbReference type="Proteomes" id="UP000422108"/>
    </source>
</evidence>
<dbReference type="Pfam" id="PF00578">
    <property type="entry name" value="AhpC-TSA"/>
    <property type="match status" value="1"/>
</dbReference>
<organism evidence="2 3">
    <name type="scientific">Desulfosarcina ovata subsp. ovata</name>
    <dbReference type="NCBI Taxonomy" id="2752305"/>
    <lineage>
        <taxon>Bacteria</taxon>
        <taxon>Pseudomonadati</taxon>
        <taxon>Thermodesulfobacteriota</taxon>
        <taxon>Desulfobacteria</taxon>
        <taxon>Desulfobacterales</taxon>
        <taxon>Desulfosarcinaceae</taxon>
        <taxon>Desulfosarcina</taxon>
    </lineage>
</organism>
<evidence type="ECO:0000313" key="2">
    <source>
        <dbReference type="EMBL" id="BBO92628.1"/>
    </source>
</evidence>
<dbReference type="GO" id="GO:0016491">
    <property type="term" value="F:oxidoreductase activity"/>
    <property type="evidence" value="ECO:0007669"/>
    <property type="project" value="InterPro"/>
</dbReference>
<evidence type="ECO:0000259" key="1">
    <source>
        <dbReference type="Pfam" id="PF00578"/>
    </source>
</evidence>
<gene>
    <name evidence="2" type="ORF">DSCOOX_58080</name>
</gene>
<dbReference type="Proteomes" id="UP000422108">
    <property type="component" value="Chromosome"/>
</dbReference>
<dbReference type="GO" id="GO:0016209">
    <property type="term" value="F:antioxidant activity"/>
    <property type="evidence" value="ECO:0007669"/>
    <property type="project" value="InterPro"/>
</dbReference>
<reference evidence="2 3" key="1">
    <citation type="submission" date="2019-11" db="EMBL/GenBank/DDBJ databases">
        <title>Comparative genomics of hydrocarbon-degrading Desulfosarcina strains.</title>
        <authorList>
            <person name="Watanabe M."/>
            <person name="Kojima H."/>
            <person name="Fukui M."/>
        </authorList>
    </citation>
    <scope>NUCLEOTIDE SEQUENCE [LARGE SCALE GENOMIC DNA]</scope>
    <source>
        <strain evidence="3">oXyS1</strain>
    </source>
</reference>
<dbReference type="Gene3D" id="3.40.30.10">
    <property type="entry name" value="Glutaredoxin"/>
    <property type="match status" value="1"/>
</dbReference>
<dbReference type="EMBL" id="AP021879">
    <property type="protein sequence ID" value="BBO92628.1"/>
    <property type="molecule type" value="Genomic_DNA"/>
</dbReference>
<dbReference type="InterPro" id="IPR036249">
    <property type="entry name" value="Thioredoxin-like_sf"/>
</dbReference>
<proteinExistence type="predicted"/>
<name>A0A5K8AJ70_9BACT</name>
<dbReference type="SUPFAM" id="SSF52833">
    <property type="entry name" value="Thioredoxin-like"/>
    <property type="match status" value="1"/>
</dbReference>
<accession>A0A5K8AJ70</accession>
<feature type="domain" description="Alkyl hydroperoxide reductase subunit C/ Thiol specific antioxidant" evidence="1">
    <location>
        <begin position="8"/>
        <end position="40"/>
    </location>
</feature>
<dbReference type="AlphaFoldDB" id="A0A5K8AJ70"/>
<sequence length="44" mass="5010">MPRKVTLNTKAPDFELEDTSGRPVRLSDYLGKKSVILIFNRGFV</sequence>
<keyword evidence="3" id="KW-1185">Reference proteome</keyword>
<protein>
    <recommendedName>
        <fullName evidence="1">Alkyl hydroperoxide reductase subunit C/ Thiol specific antioxidant domain-containing protein</fullName>
    </recommendedName>
</protein>
<dbReference type="InterPro" id="IPR000866">
    <property type="entry name" value="AhpC/TSA"/>
</dbReference>